<dbReference type="RefSeq" id="WP_094550028.1">
    <property type="nucleotide sequence ID" value="NZ_MQWB01000001.1"/>
</dbReference>
<sequence length="235" mass="26317">MEENTLAIRLASRYEASTPVRALVQLIPFGIGSAADVAIVGKLEAIREDRARTFLDGLALGQVELTSEVIESEDFLHAFFSTYAAAMRARRREKTRLLADLLLGAVREDAIAGSDEYEELVSTLDSLSYREIRVLAILDAHESENERGDEDVDVWFGRHKEAAEGEICAELDVSADAIPGVMRRLARSAFVLEPGVLYRESDRTYSVFSDWEVYYLSDRYHRLTGLLRSGRSHAV</sequence>
<accession>A0A259U2F6</accession>
<name>A0A259U2F6_9BACT</name>
<evidence type="ECO:0000313" key="1">
    <source>
        <dbReference type="EMBL" id="OZC04018.1"/>
    </source>
</evidence>
<dbReference type="InParanoid" id="A0A259U2F6"/>
<comment type="caution">
    <text evidence="1">The sequence shown here is derived from an EMBL/GenBank/DDBJ whole genome shotgun (WGS) entry which is preliminary data.</text>
</comment>
<gene>
    <name evidence="1" type="ORF">BSZ36_14120</name>
</gene>
<evidence type="ECO:0000313" key="2">
    <source>
        <dbReference type="Proteomes" id="UP000216446"/>
    </source>
</evidence>
<keyword evidence="2" id="KW-1185">Reference proteome</keyword>
<dbReference type="AlphaFoldDB" id="A0A259U2F6"/>
<dbReference type="Proteomes" id="UP000216446">
    <property type="component" value="Unassembled WGS sequence"/>
</dbReference>
<dbReference type="OrthoDB" id="9255694at2"/>
<organism evidence="1 2">
    <name type="scientific">Rubricoccus marinus</name>
    <dbReference type="NCBI Taxonomy" id="716817"/>
    <lineage>
        <taxon>Bacteria</taxon>
        <taxon>Pseudomonadati</taxon>
        <taxon>Rhodothermota</taxon>
        <taxon>Rhodothermia</taxon>
        <taxon>Rhodothermales</taxon>
        <taxon>Rubricoccaceae</taxon>
        <taxon>Rubricoccus</taxon>
    </lineage>
</organism>
<dbReference type="EMBL" id="MQWB01000001">
    <property type="protein sequence ID" value="OZC04018.1"/>
    <property type="molecule type" value="Genomic_DNA"/>
</dbReference>
<proteinExistence type="predicted"/>
<reference evidence="1 2" key="1">
    <citation type="submission" date="2016-11" db="EMBL/GenBank/DDBJ databases">
        <title>Study of marine rhodopsin-containing bacteria.</title>
        <authorList>
            <person name="Yoshizawa S."/>
            <person name="Kumagai Y."/>
            <person name="Kogure K."/>
        </authorList>
    </citation>
    <scope>NUCLEOTIDE SEQUENCE [LARGE SCALE GENOMIC DNA]</scope>
    <source>
        <strain evidence="1 2">SG-29</strain>
    </source>
</reference>
<protein>
    <submittedName>
        <fullName evidence="1">Uncharacterized protein</fullName>
    </submittedName>
</protein>